<dbReference type="InterPro" id="IPR011042">
    <property type="entry name" value="6-blade_b-propeller_TolB-like"/>
</dbReference>
<keyword evidence="3" id="KW-0926">Vacuole</keyword>
<dbReference type="Pfam" id="PF20067">
    <property type="entry name" value="SSL_N"/>
    <property type="match status" value="1"/>
</dbReference>
<dbReference type="PANTHER" id="PTHR10426:SF106">
    <property type="entry name" value="PROTEIN STRICTOSIDINE SYNTHASE-LIKE 3"/>
    <property type="match status" value="1"/>
</dbReference>
<feature type="domain" description="Strictosidine synthase conserved region" evidence="6">
    <location>
        <begin position="215"/>
        <end position="302"/>
    </location>
</feature>
<dbReference type="PANTHER" id="PTHR10426">
    <property type="entry name" value="STRICTOSIDINE SYNTHASE-RELATED"/>
    <property type="match status" value="1"/>
</dbReference>
<dbReference type="Pfam" id="PF03088">
    <property type="entry name" value="Str_synth"/>
    <property type="match status" value="1"/>
</dbReference>
<evidence type="ECO:0000256" key="5">
    <source>
        <dbReference type="ARBA" id="ARBA00023180"/>
    </source>
</evidence>
<evidence type="ECO:0000256" key="2">
    <source>
        <dbReference type="ARBA" id="ARBA00009191"/>
    </source>
</evidence>
<comment type="similarity">
    <text evidence="2">Belongs to the strictosidine synthase family.</text>
</comment>
<proteinExistence type="evidence at transcript level"/>
<keyword evidence="5" id="KW-0325">Glycoprotein</keyword>
<comment type="subcellular location">
    <subcellularLocation>
        <location evidence="1">Vacuole</location>
    </subcellularLocation>
</comment>
<dbReference type="GO" id="GO:0016787">
    <property type="term" value="F:hydrolase activity"/>
    <property type="evidence" value="ECO:0007669"/>
    <property type="project" value="TreeGrafter"/>
</dbReference>
<dbReference type="EMBL" id="EF085554">
    <property type="protein sequence ID" value="ABK24858.1"/>
    <property type="molecule type" value="mRNA"/>
</dbReference>
<evidence type="ECO:0000256" key="4">
    <source>
        <dbReference type="ARBA" id="ARBA00022729"/>
    </source>
</evidence>
<dbReference type="AlphaFoldDB" id="A9NW47"/>
<dbReference type="OMA" id="GRIFRYN"/>
<accession>A9NW47</accession>
<dbReference type="SUPFAM" id="SSF63829">
    <property type="entry name" value="Calcium-dependent phosphotriesterase"/>
    <property type="match status" value="1"/>
</dbReference>
<name>A9NW47_PICSI</name>
<dbReference type="InterPro" id="IPR018119">
    <property type="entry name" value="Strictosidine_synth_cons-reg"/>
</dbReference>
<evidence type="ECO:0000259" key="6">
    <source>
        <dbReference type="Pfam" id="PF03088"/>
    </source>
</evidence>
<protein>
    <recommendedName>
        <fullName evidence="6">Strictosidine synthase conserved region domain-containing protein</fullName>
    </recommendedName>
</protein>
<organism evidence="7">
    <name type="scientific">Picea sitchensis</name>
    <name type="common">Sitka spruce</name>
    <name type="synonym">Pinus sitchensis</name>
    <dbReference type="NCBI Taxonomy" id="3332"/>
    <lineage>
        <taxon>Eukaryota</taxon>
        <taxon>Viridiplantae</taxon>
        <taxon>Streptophyta</taxon>
        <taxon>Embryophyta</taxon>
        <taxon>Tracheophyta</taxon>
        <taxon>Spermatophyta</taxon>
        <taxon>Pinopsida</taxon>
        <taxon>Pinidae</taxon>
        <taxon>Conifers I</taxon>
        <taxon>Pinales</taxon>
        <taxon>Pinaceae</taxon>
        <taxon>Picea</taxon>
    </lineage>
</organism>
<evidence type="ECO:0000313" key="7">
    <source>
        <dbReference type="EMBL" id="ABK24858.1"/>
    </source>
</evidence>
<dbReference type="FunFam" id="2.120.10.30:FF:000032">
    <property type="entry name" value="Protein STRICTOSIDINE SYNTHASE-LIKE 13"/>
    <property type="match status" value="1"/>
</dbReference>
<evidence type="ECO:0000256" key="3">
    <source>
        <dbReference type="ARBA" id="ARBA00022554"/>
    </source>
</evidence>
<dbReference type="GO" id="GO:0005773">
    <property type="term" value="C:vacuole"/>
    <property type="evidence" value="ECO:0007669"/>
    <property type="project" value="UniProtKB-SubCell"/>
</dbReference>
<evidence type="ECO:0000256" key="1">
    <source>
        <dbReference type="ARBA" id="ARBA00004116"/>
    </source>
</evidence>
<dbReference type="Gene3D" id="2.120.10.30">
    <property type="entry name" value="TolB, C-terminal domain"/>
    <property type="match status" value="1"/>
</dbReference>
<sequence length="423" mass="47534">MFSPSKSYKKKMRQRLIYWGSLSDNCSKRRFGKMRIIIGAIVLGLGIYAALDPFHHSPIADFPDFKAHTIECPPWAEFSIFPTDSNNRLQKADLKSLNGVSGPESLAFDPENKGPYTGTADGRILRWDGPNLGWSQFAYTSPNRSEICDKAHKSSLAYVKHEHICGRPLGLRFNNITGDLYIADAYFGLLVVGPQGGLATPLATEAEGVPFKFTNDLDIDMDGNVYFTDSSTIYQRKNFIVLVFSAEDSGRVLKFDPRTGQTQVLARGIRLPNGLSLSKDQSFFVFTESVTGRLLRYWLKGPKSGEIDLFAMLPAYPDNVRINDKGEFWVAIHGRHNYLAFFLASHPRIRMFLLRLPIPARIQYIVYLGGRLHAMVVKYSPEGELLEVLEDKTGKVVQSVSEVEEREGTLWLGSVLSNYIALY</sequence>
<reference evidence="7" key="1">
    <citation type="journal article" date="2008" name="BMC Genomics">
        <title>A conifer genomics resource of 200,000 spruce (Picea spp.) ESTs and 6,464 high-quality, sequence-finished full-length cDNAs for Sitka spruce (Picea sitchensis).</title>
        <authorList>
            <person name="Ralph S.G."/>
            <person name="Chun H.J."/>
            <person name="Kolosova N."/>
            <person name="Cooper D."/>
            <person name="Oddy C."/>
            <person name="Ritland C.E."/>
            <person name="Kirkpatrick R."/>
            <person name="Moore R."/>
            <person name="Barber S."/>
            <person name="Holt R.A."/>
            <person name="Jones S.J."/>
            <person name="Marra M.A."/>
            <person name="Douglas C.J."/>
            <person name="Ritland K."/>
            <person name="Bohlmann J."/>
        </authorList>
    </citation>
    <scope>NUCLEOTIDE SEQUENCE</scope>
    <source>
        <tissue evidence="7">Green portion of the leader tissue</tissue>
    </source>
</reference>
<dbReference type="GO" id="GO:0012505">
    <property type="term" value="C:endomembrane system"/>
    <property type="evidence" value="ECO:0007669"/>
    <property type="project" value="TreeGrafter"/>
</dbReference>
<keyword evidence="4" id="KW-0732">Signal</keyword>